<keyword evidence="3" id="KW-0649">Protein kinase inhibitor</keyword>
<evidence type="ECO:0000313" key="3">
    <source>
        <dbReference type="EMBL" id="MEY8042935.1"/>
    </source>
</evidence>
<feature type="compositionally biased region" description="Basic and acidic residues" evidence="2">
    <location>
        <begin position="7"/>
        <end position="39"/>
    </location>
</feature>
<protein>
    <submittedName>
        <fullName evidence="3">YbhB/YbcL family Raf kinase inhibitor-like protein</fullName>
    </submittedName>
</protein>
<dbReference type="PANTHER" id="PTHR30289">
    <property type="entry name" value="UNCHARACTERIZED PROTEIN YBCL-RELATED"/>
    <property type="match status" value="1"/>
</dbReference>
<gene>
    <name evidence="3" type="ORF">AB8O55_26305</name>
</gene>
<dbReference type="Pfam" id="PF01161">
    <property type="entry name" value="PBP"/>
    <property type="match status" value="1"/>
</dbReference>
<dbReference type="PANTHER" id="PTHR30289:SF1">
    <property type="entry name" value="PEBP (PHOSPHATIDYLETHANOLAMINE-BINDING PROTEIN) FAMILY PROTEIN"/>
    <property type="match status" value="1"/>
</dbReference>
<dbReference type="Proteomes" id="UP001564626">
    <property type="component" value="Unassembled WGS sequence"/>
</dbReference>
<comment type="similarity">
    <text evidence="1">Belongs to the UPF0098 family.</text>
</comment>
<evidence type="ECO:0000313" key="4">
    <source>
        <dbReference type="Proteomes" id="UP001564626"/>
    </source>
</evidence>
<evidence type="ECO:0000256" key="2">
    <source>
        <dbReference type="SAM" id="MobiDB-lite"/>
    </source>
</evidence>
<accession>A0ABV4CPA4</accession>
<reference evidence="3 4" key="1">
    <citation type="submission" date="2024-08" db="EMBL/GenBank/DDBJ databases">
        <title>Genome mining of Saccharopolyspora cebuensis PGLac3 from Nigerian medicinal plant.</title>
        <authorList>
            <person name="Ezeobiora C.E."/>
            <person name="Igbokwe N.H."/>
            <person name="Amin D.H."/>
            <person name="Mendie U.E."/>
        </authorList>
    </citation>
    <scope>NUCLEOTIDE SEQUENCE [LARGE SCALE GENOMIC DNA]</scope>
    <source>
        <strain evidence="3 4">PGLac3</strain>
    </source>
</reference>
<name>A0ABV4CPA4_9PSEU</name>
<dbReference type="RefSeq" id="WP_345364033.1">
    <property type="nucleotide sequence ID" value="NZ_BAABII010000010.1"/>
</dbReference>
<feature type="region of interest" description="Disordered" evidence="2">
    <location>
        <begin position="1"/>
        <end position="81"/>
    </location>
</feature>
<dbReference type="CDD" id="cd00865">
    <property type="entry name" value="PEBP_bact_arch"/>
    <property type="match status" value="1"/>
</dbReference>
<dbReference type="NCBIfam" id="TIGR00481">
    <property type="entry name" value="YbhB/YbcL family Raf kinase inhibitor-like protein"/>
    <property type="match status" value="1"/>
</dbReference>
<dbReference type="InterPro" id="IPR005247">
    <property type="entry name" value="YbhB_YbcL/LppC-like"/>
</dbReference>
<keyword evidence="4" id="KW-1185">Reference proteome</keyword>
<evidence type="ECO:0000256" key="1">
    <source>
        <dbReference type="ARBA" id="ARBA00007120"/>
    </source>
</evidence>
<dbReference type="SUPFAM" id="SSF49777">
    <property type="entry name" value="PEBP-like"/>
    <property type="match status" value="1"/>
</dbReference>
<sequence length="225" mass="24599">MPRPGSHKYEIKRAHRRTGYERQEGMPDQRAKEKADYDLHQQNPPMRPADDRAAGPFGERPSGRPGAKGRQHDAEGGGIRLRSSSFQDHDLMPRWCSGDGEGVSPELEWDGVPDGTVELAVVCVDPDAPTGTFVHWLLTGLRPGESGLEPGRLPDGVVESRNDFGEPGWGGPLPPAGDDPHRYFFRVHASDHPLRLGEDSTVDDLDRALGGGELARGTLVGVYQR</sequence>
<dbReference type="InterPro" id="IPR008914">
    <property type="entry name" value="PEBP"/>
</dbReference>
<dbReference type="InterPro" id="IPR036610">
    <property type="entry name" value="PEBP-like_sf"/>
</dbReference>
<proteinExistence type="inferred from homology"/>
<dbReference type="Gene3D" id="3.90.280.10">
    <property type="entry name" value="PEBP-like"/>
    <property type="match status" value="1"/>
</dbReference>
<dbReference type="EMBL" id="JBGEHV010000070">
    <property type="protein sequence ID" value="MEY8042935.1"/>
    <property type="molecule type" value="Genomic_DNA"/>
</dbReference>
<dbReference type="GO" id="GO:0004860">
    <property type="term" value="F:protein kinase inhibitor activity"/>
    <property type="evidence" value="ECO:0007669"/>
    <property type="project" value="UniProtKB-KW"/>
</dbReference>
<comment type="caution">
    <text evidence="3">The sequence shown here is derived from an EMBL/GenBank/DDBJ whole genome shotgun (WGS) entry which is preliminary data.</text>
</comment>
<organism evidence="3 4">
    <name type="scientific">Saccharopolyspora cebuensis</name>
    <dbReference type="NCBI Taxonomy" id="418759"/>
    <lineage>
        <taxon>Bacteria</taxon>
        <taxon>Bacillati</taxon>
        <taxon>Actinomycetota</taxon>
        <taxon>Actinomycetes</taxon>
        <taxon>Pseudonocardiales</taxon>
        <taxon>Pseudonocardiaceae</taxon>
        <taxon>Saccharopolyspora</taxon>
    </lineage>
</organism>